<dbReference type="EC" id="3.6.5.2" evidence="2"/>
<dbReference type="EMBL" id="CAXITT010000517">
    <property type="protein sequence ID" value="CAL1542960.1"/>
    <property type="molecule type" value="Genomic_DNA"/>
</dbReference>
<reference evidence="5 6" key="1">
    <citation type="submission" date="2024-04" db="EMBL/GenBank/DDBJ databases">
        <authorList>
            <consortium name="Genoscope - CEA"/>
            <person name="William W."/>
        </authorList>
    </citation>
    <scope>NUCLEOTIDE SEQUENCE [LARGE SCALE GENOMIC DNA]</scope>
</reference>
<evidence type="ECO:0000256" key="4">
    <source>
        <dbReference type="ARBA" id="ARBA00048098"/>
    </source>
</evidence>
<evidence type="ECO:0000313" key="6">
    <source>
        <dbReference type="Proteomes" id="UP001497497"/>
    </source>
</evidence>
<dbReference type="InterPro" id="IPR027417">
    <property type="entry name" value="P-loop_NTPase"/>
</dbReference>
<evidence type="ECO:0000256" key="1">
    <source>
        <dbReference type="ARBA" id="ARBA00008344"/>
    </source>
</evidence>
<organism evidence="5 6">
    <name type="scientific">Lymnaea stagnalis</name>
    <name type="common">Great pond snail</name>
    <name type="synonym">Helix stagnalis</name>
    <dbReference type="NCBI Taxonomy" id="6523"/>
    <lineage>
        <taxon>Eukaryota</taxon>
        <taxon>Metazoa</taxon>
        <taxon>Spiralia</taxon>
        <taxon>Lophotrochozoa</taxon>
        <taxon>Mollusca</taxon>
        <taxon>Gastropoda</taxon>
        <taxon>Heterobranchia</taxon>
        <taxon>Euthyneura</taxon>
        <taxon>Panpulmonata</taxon>
        <taxon>Hygrophila</taxon>
        <taxon>Lymnaeoidea</taxon>
        <taxon>Lymnaeidae</taxon>
        <taxon>Lymnaea</taxon>
    </lineage>
</organism>
<accession>A0AAV2IBE1</accession>
<dbReference type="SMART" id="SM00175">
    <property type="entry name" value="RAB"/>
    <property type="match status" value="1"/>
</dbReference>
<dbReference type="NCBIfam" id="TIGR00231">
    <property type="entry name" value="small_GTP"/>
    <property type="match status" value="1"/>
</dbReference>
<dbReference type="Gene3D" id="3.40.50.300">
    <property type="entry name" value="P-loop containing nucleotide triphosphate hydrolases"/>
    <property type="match status" value="1"/>
</dbReference>
<dbReference type="Pfam" id="PF00071">
    <property type="entry name" value="Ras"/>
    <property type="match status" value="1"/>
</dbReference>
<dbReference type="SUPFAM" id="SSF52540">
    <property type="entry name" value="P-loop containing nucleoside triphosphate hydrolases"/>
    <property type="match status" value="1"/>
</dbReference>
<dbReference type="GO" id="GO:0005525">
    <property type="term" value="F:GTP binding"/>
    <property type="evidence" value="ECO:0007669"/>
    <property type="project" value="InterPro"/>
</dbReference>
<protein>
    <recommendedName>
        <fullName evidence="2">small monomeric GTPase</fullName>
        <ecNumber evidence="2">3.6.5.2</ecNumber>
    </recommendedName>
</protein>
<dbReference type="InterPro" id="IPR051065">
    <property type="entry name" value="Ras-related_GTPase"/>
</dbReference>
<dbReference type="PROSITE" id="PS51419">
    <property type="entry name" value="RAB"/>
    <property type="match status" value="1"/>
</dbReference>
<comment type="caution">
    <text evidence="5">The sequence shown here is derived from an EMBL/GenBank/DDBJ whole genome shotgun (WGS) entry which is preliminary data.</text>
</comment>
<dbReference type="InterPro" id="IPR005225">
    <property type="entry name" value="Small_GTP-bd"/>
</dbReference>
<dbReference type="PRINTS" id="PR00449">
    <property type="entry name" value="RASTRNSFRMNG"/>
</dbReference>
<name>A0AAV2IBE1_LYMST</name>
<dbReference type="GO" id="GO:0003925">
    <property type="term" value="F:G protein activity"/>
    <property type="evidence" value="ECO:0007669"/>
    <property type="project" value="UniProtKB-EC"/>
</dbReference>
<dbReference type="PANTHER" id="PTHR45704">
    <property type="entry name" value="RAS-LIKE FAMILY MEMBER 11"/>
    <property type="match status" value="1"/>
</dbReference>
<keyword evidence="6" id="KW-1185">Reference proteome</keyword>
<evidence type="ECO:0000313" key="5">
    <source>
        <dbReference type="EMBL" id="CAL1542960.1"/>
    </source>
</evidence>
<keyword evidence="3" id="KW-0378">Hydrolase</keyword>
<dbReference type="SMART" id="SM00173">
    <property type="entry name" value="RAS"/>
    <property type="match status" value="1"/>
</dbReference>
<dbReference type="PROSITE" id="PS51421">
    <property type="entry name" value="RAS"/>
    <property type="match status" value="1"/>
</dbReference>
<gene>
    <name evidence="5" type="ORF">GSLYS_00016494001</name>
</gene>
<comment type="similarity">
    <text evidence="1">Belongs to the small GTPase superfamily. Ras family.</text>
</comment>
<dbReference type="AlphaFoldDB" id="A0AAV2IBE1"/>
<dbReference type="Proteomes" id="UP001497497">
    <property type="component" value="Unassembled WGS sequence"/>
</dbReference>
<proteinExistence type="inferred from homology"/>
<dbReference type="InterPro" id="IPR001806">
    <property type="entry name" value="Small_GTPase"/>
</dbReference>
<sequence>MEDKIHKLVPNGSCRDINIVVLGAKGVGKSATIVRFLTGRFIGDYDSQMEAIFSTNIPIDGKQYTINIMDTVAYVPGKELKEDPVFWADAFMLVFSLTDVSSFKAAQQMVDYIRRMREDDRMPILAAANKSDLVHLRTVSSADCEAWCLDQNCLSCEISASEDPMSVKTAFGMLCHRVRVINKKREKLSWTLQRPAVAAKLHLRQSLKNLAEKKLWRSRTFTF</sequence>
<evidence type="ECO:0000256" key="2">
    <source>
        <dbReference type="ARBA" id="ARBA00011984"/>
    </source>
</evidence>
<comment type="catalytic activity">
    <reaction evidence="4">
        <text>GTP + H2O = GDP + phosphate + H(+)</text>
        <dbReference type="Rhea" id="RHEA:19669"/>
        <dbReference type="ChEBI" id="CHEBI:15377"/>
        <dbReference type="ChEBI" id="CHEBI:15378"/>
        <dbReference type="ChEBI" id="CHEBI:37565"/>
        <dbReference type="ChEBI" id="CHEBI:43474"/>
        <dbReference type="ChEBI" id="CHEBI:58189"/>
        <dbReference type="EC" id="3.6.5.2"/>
    </reaction>
</comment>
<evidence type="ECO:0000256" key="3">
    <source>
        <dbReference type="ARBA" id="ARBA00022801"/>
    </source>
</evidence>